<evidence type="ECO:0000313" key="2">
    <source>
        <dbReference type="EMBL" id="OSX56160.1"/>
    </source>
</evidence>
<keyword evidence="3" id="KW-1185">Reference proteome</keyword>
<dbReference type="Proteomes" id="UP000194127">
    <property type="component" value="Unassembled WGS sequence"/>
</dbReference>
<reference evidence="2 3" key="1">
    <citation type="submission" date="2017-04" db="EMBL/GenBank/DDBJ databases">
        <title>Genome Sequence of the Model Brown-Rot Fungus Postia placenta SB12.</title>
        <authorList>
            <consortium name="DOE Joint Genome Institute"/>
            <person name="Gaskell J."/>
            <person name="Kersten P."/>
            <person name="Larrondo L.F."/>
            <person name="Canessa P."/>
            <person name="Martinez D."/>
            <person name="Hibbett D."/>
            <person name="Schmoll M."/>
            <person name="Kubicek C.P."/>
            <person name="Martinez A.T."/>
            <person name="Yadav J."/>
            <person name="Master E."/>
            <person name="Magnuson J.K."/>
            <person name="James T."/>
            <person name="Yaver D."/>
            <person name="Berka R."/>
            <person name="Labutti K."/>
            <person name="Lipzen A."/>
            <person name="Aerts A."/>
            <person name="Barry K."/>
            <person name="Henrissat B."/>
            <person name="Blanchette R."/>
            <person name="Grigoriev I."/>
            <person name="Cullen D."/>
        </authorList>
    </citation>
    <scope>NUCLEOTIDE SEQUENCE [LARGE SCALE GENOMIC DNA]</scope>
    <source>
        <strain evidence="2 3">MAD-698-R-SB12</strain>
    </source>
</reference>
<evidence type="ECO:0000313" key="3">
    <source>
        <dbReference type="Proteomes" id="UP000194127"/>
    </source>
</evidence>
<organism evidence="2 3">
    <name type="scientific">Postia placenta MAD-698-R-SB12</name>
    <dbReference type="NCBI Taxonomy" id="670580"/>
    <lineage>
        <taxon>Eukaryota</taxon>
        <taxon>Fungi</taxon>
        <taxon>Dikarya</taxon>
        <taxon>Basidiomycota</taxon>
        <taxon>Agaricomycotina</taxon>
        <taxon>Agaricomycetes</taxon>
        <taxon>Polyporales</taxon>
        <taxon>Adustoporiaceae</taxon>
        <taxon>Rhodonia</taxon>
    </lineage>
</organism>
<protein>
    <recommendedName>
        <fullName evidence="4">Zn(2)-C6 fungal-type domain-containing protein</fullName>
    </recommendedName>
</protein>
<evidence type="ECO:0008006" key="4">
    <source>
        <dbReference type="Google" id="ProtNLM"/>
    </source>
</evidence>
<gene>
    <name evidence="2" type="ORF">POSPLADRAFT_1068213</name>
</gene>
<feature type="region of interest" description="Disordered" evidence="1">
    <location>
        <begin position="135"/>
        <end position="184"/>
    </location>
</feature>
<dbReference type="GeneID" id="36327230"/>
<dbReference type="EMBL" id="KZ110616">
    <property type="protein sequence ID" value="OSX56160.1"/>
    <property type="molecule type" value="Genomic_DNA"/>
</dbReference>
<accession>A0A1X6MIH8</accession>
<dbReference type="AlphaFoldDB" id="A0A1X6MIH8"/>
<dbReference type="RefSeq" id="XP_024332954.1">
    <property type="nucleotide sequence ID" value="XM_024482280.1"/>
</dbReference>
<evidence type="ECO:0000256" key="1">
    <source>
        <dbReference type="SAM" id="MobiDB-lite"/>
    </source>
</evidence>
<sequence>MTSATHVVLDAMFTTPKDRQEDAAQALDMVMRGLRFLGQAADINLEEHRIWPLAMATARWADEEGWSRDNFTWRWSKEGPLRAVPCTRCKKKNQLCREYMRQGKKRGGRITSACVHCHLMKVKCVTTIEDSMTQDLPSLPSAGPSQARGKTSAAKMVGPKTAKARSSVKLRRKTKAAHAEPSAKVLTLGTSSSSAVVVPRMLDRKCDA</sequence>
<feature type="compositionally biased region" description="Basic residues" evidence="1">
    <location>
        <begin position="162"/>
        <end position="176"/>
    </location>
</feature>
<proteinExistence type="predicted"/>
<name>A0A1X6MIH8_9APHY</name>